<evidence type="ECO:0000256" key="5">
    <source>
        <dbReference type="ARBA" id="ARBA00023136"/>
    </source>
</evidence>
<reference evidence="7" key="1">
    <citation type="journal article" date="2020" name="bioRxiv">
        <title>Comparative genomics of Chlamydomonas.</title>
        <authorList>
            <person name="Craig R.J."/>
            <person name="Hasan A.R."/>
            <person name="Ness R.W."/>
            <person name="Keightley P.D."/>
        </authorList>
    </citation>
    <scope>NUCLEOTIDE SEQUENCE</scope>
    <source>
        <strain evidence="7">CCAP 11/70</strain>
    </source>
</reference>
<feature type="region of interest" description="Disordered" evidence="6">
    <location>
        <begin position="65"/>
        <end position="91"/>
    </location>
</feature>
<evidence type="ECO:0000256" key="2">
    <source>
        <dbReference type="ARBA" id="ARBA00010583"/>
    </source>
</evidence>
<evidence type="ECO:0000256" key="4">
    <source>
        <dbReference type="ARBA" id="ARBA00022989"/>
    </source>
</evidence>
<keyword evidence="8" id="KW-1185">Reference proteome</keyword>
<protein>
    <submittedName>
        <fullName evidence="7">Uncharacterized protein</fullName>
    </submittedName>
</protein>
<feature type="region of interest" description="Disordered" evidence="6">
    <location>
        <begin position="576"/>
        <end position="608"/>
    </location>
</feature>
<organism evidence="7 8">
    <name type="scientific">Edaphochlamys debaryana</name>
    <dbReference type="NCBI Taxonomy" id="47281"/>
    <lineage>
        <taxon>Eukaryota</taxon>
        <taxon>Viridiplantae</taxon>
        <taxon>Chlorophyta</taxon>
        <taxon>core chlorophytes</taxon>
        <taxon>Chlorophyceae</taxon>
        <taxon>CS clade</taxon>
        <taxon>Chlamydomonadales</taxon>
        <taxon>Chlamydomonadales incertae sedis</taxon>
        <taxon>Edaphochlamys</taxon>
    </lineage>
</organism>
<dbReference type="GO" id="GO:0032977">
    <property type="term" value="F:membrane insertase activity"/>
    <property type="evidence" value="ECO:0007669"/>
    <property type="project" value="InterPro"/>
</dbReference>
<feature type="compositionally biased region" description="Gly residues" evidence="6">
    <location>
        <begin position="311"/>
        <end position="320"/>
    </location>
</feature>
<dbReference type="Gene3D" id="1.25.40.10">
    <property type="entry name" value="Tetratricopeptide repeat domain"/>
    <property type="match status" value="2"/>
</dbReference>
<comment type="similarity">
    <text evidence="2">Belongs to the OXA1/ALB3/YidC (TC 2.A.9.2) family.</text>
</comment>
<dbReference type="InterPro" id="IPR011990">
    <property type="entry name" value="TPR-like_helical_dom_sf"/>
</dbReference>
<feature type="region of interest" description="Disordered" evidence="6">
    <location>
        <begin position="267"/>
        <end position="368"/>
    </location>
</feature>
<sequence length="822" mass="82735">MRRALGWLLPGHAAAAASRGSALELLCHDAAPAWLLAARDAAVGAGSPPVLGGFRRFGSLPSSQAAAGAPPASAQSSFPLDQGLGSSTELGSSVESGFAGLGGALQGPSSSSSFLASVGPTPGGAPSIIDEAARSVSAASTSLDASPLSSSHAVTPSQPLPVWTDCPPALGGGGGGGPGEALESAIAACSAAESSPLGSLLMSSAQHVANWYELVHSTTGLPWVASIPLTTFALRLALLPISMRQARIIRTNFSLYKEALALTDEQERQQREAREALSAADDTAARMRPSASGPAGPGSPSPSPVFPSRNSGGGGGGSAAGAGSSAAGATPSASASLSTSATAGPASDQAQAQAQAQEAQAQEEQQRDLAARLARSQAVLANFNMLRAKLDVPHPVWILVNPLVQIPVFVLVSTSLGMMCRAPWPGLATEGALWFQDLTLPAVLLGPGGLTDLESAALPMGPVGLALPLLVYALTMTSLRLGVGASGMAARAGAATSLGAPGGATAKAGGVEDTALGAFLRGLPPLLYALTTLNLVFKVQMAQGVLVHWLGSAGFTLGLQMALRVPALRELLKLNRVTGTPSPPSSSSSSSSSSLTASSSASSASPSSASTSLRFAELPSDLVDRVATTSDPNILVIMGAQLSARQHYPAALHCLRKAVLLRPGHTRAHYSMGQVYALTNAWPDAEVSYKAAAEVAEEGPERGQALYCVGTALHAQGKLSEAVEAYRASDEQWPGQVVVPYAMANALVMAGRTAEAAEAVATAEERDAATPGRPFAAGLARLKAGLVRGEGKDGTGSSAGSGDGKEVGGEKAAEVVGKEKQA</sequence>
<dbReference type="SMART" id="SM00028">
    <property type="entry name" value="TPR"/>
    <property type="match status" value="3"/>
</dbReference>
<name>A0A835XKM5_9CHLO</name>
<dbReference type="OrthoDB" id="2148490at2759"/>
<comment type="caution">
    <text evidence="7">The sequence shown here is derived from an EMBL/GenBank/DDBJ whole genome shotgun (WGS) entry which is preliminary data.</text>
</comment>
<dbReference type="InterPro" id="IPR019734">
    <property type="entry name" value="TPR_rpt"/>
</dbReference>
<evidence type="ECO:0000313" key="7">
    <source>
        <dbReference type="EMBL" id="KAG2484553.1"/>
    </source>
</evidence>
<dbReference type="Proteomes" id="UP000612055">
    <property type="component" value="Unassembled WGS sequence"/>
</dbReference>
<gene>
    <name evidence="7" type="ORF">HYH03_016688</name>
</gene>
<dbReference type="GO" id="GO:0032979">
    <property type="term" value="P:protein insertion into mitochondrial inner membrane from matrix"/>
    <property type="evidence" value="ECO:0007669"/>
    <property type="project" value="TreeGrafter"/>
</dbReference>
<dbReference type="SUPFAM" id="SSF48452">
    <property type="entry name" value="TPR-like"/>
    <property type="match status" value="1"/>
</dbReference>
<feature type="compositionally biased region" description="Basic and acidic residues" evidence="6">
    <location>
        <begin position="803"/>
        <end position="822"/>
    </location>
</feature>
<evidence type="ECO:0000256" key="1">
    <source>
        <dbReference type="ARBA" id="ARBA00004141"/>
    </source>
</evidence>
<feature type="compositionally biased region" description="Low complexity" evidence="6">
    <location>
        <begin position="65"/>
        <end position="80"/>
    </location>
</feature>
<dbReference type="EMBL" id="JAEHOE010000148">
    <property type="protein sequence ID" value="KAG2484553.1"/>
    <property type="molecule type" value="Genomic_DNA"/>
</dbReference>
<evidence type="ECO:0000256" key="6">
    <source>
        <dbReference type="SAM" id="MobiDB-lite"/>
    </source>
</evidence>
<evidence type="ECO:0000313" key="8">
    <source>
        <dbReference type="Proteomes" id="UP000612055"/>
    </source>
</evidence>
<accession>A0A835XKM5</accession>
<evidence type="ECO:0000256" key="3">
    <source>
        <dbReference type="ARBA" id="ARBA00022692"/>
    </source>
</evidence>
<feature type="region of interest" description="Disordered" evidence="6">
    <location>
        <begin position="144"/>
        <end position="178"/>
    </location>
</feature>
<comment type="subcellular location">
    <subcellularLocation>
        <location evidence="1">Membrane</location>
        <topology evidence="1">Multi-pass membrane protein</topology>
    </subcellularLocation>
</comment>
<feature type="compositionally biased region" description="Low complexity" evidence="6">
    <location>
        <begin position="321"/>
        <end position="363"/>
    </location>
</feature>
<feature type="compositionally biased region" description="Low complexity" evidence="6">
    <location>
        <begin position="585"/>
        <end position="608"/>
    </location>
</feature>
<keyword evidence="4" id="KW-1133">Transmembrane helix</keyword>
<dbReference type="PANTHER" id="PTHR12428:SF65">
    <property type="entry name" value="CYTOCHROME C OXIDASE ASSEMBLY PROTEIN COX18, MITOCHONDRIAL"/>
    <property type="match status" value="1"/>
</dbReference>
<keyword evidence="5" id="KW-0472">Membrane</keyword>
<feature type="compositionally biased region" description="Low complexity" evidence="6">
    <location>
        <begin position="144"/>
        <end position="153"/>
    </location>
</feature>
<dbReference type="GO" id="GO:0005743">
    <property type="term" value="C:mitochondrial inner membrane"/>
    <property type="evidence" value="ECO:0007669"/>
    <property type="project" value="TreeGrafter"/>
</dbReference>
<keyword evidence="3" id="KW-0812">Transmembrane</keyword>
<dbReference type="InterPro" id="IPR001708">
    <property type="entry name" value="YidC/ALB3/OXA1/COX18"/>
</dbReference>
<dbReference type="PANTHER" id="PTHR12428">
    <property type="entry name" value="OXA1"/>
    <property type="match status" value="1"/>
</dbReference>
<proteinExistence type="inferred from homology"/>
<dbReference type="AlphaFoldDB" id="A0A835XKM5"/>
<feature type="region of interest" description="Disordered" evidence="6">
    <location>
        <begin position="788"/>
        <end position="822"/>
    </location>
</feature>